<comment type="caution">
    <text evidence="2">The sequence shown here is derived from an EMBL/GenBank/DDBJ whole genome shotgun (WGS) entry which is preliminary data.</text>
</comment>
<feature type="region of interest" description="Disordered" evidence="1">
    <location>
        <begin position="30"/>
        <end position="100"/>
    </location>
</feature>
<protein>
    <submittedName>
        <fullName evidence="2">Uncharacterized protein</fullName>
    </submittedName>
</protein>
<feature type="non-terminal residue" evidence="2">
    <location>
        <position position="1"/>
    </location>
</feature>
<evidence type="ECO:0000313" key="3">
    <source>
        <dbReference type="Proteomes" id="UP001328107"/>
    </source>
</evidence>
<dbReference type="Proteomes" id="UP001328107">
    <property type="component" value="Unassembled WGS sequence"/>
</dbReference>
<evidence type="ECO:0000256" key="1">
    <source>
        <dbReference type="SAM" id="MobiDB-lite"/>
    </source>
</evidence>
<evidence type="ECO:0000313" key="2">
    <source>
        <dbReference type="EMBL" id="GMR34356.1"/>
    </source>
</evidence>
<accession>A0AAN5CAV6</accession>
<proteinExistence type="predicted"/>
<dbReference type="AlphaFoldDB" id="A0AAN5CAV6"/>
<reference evidence="3" key="1">
    <citation type="submission" date="2022-10" db="EMBL/GenBank/DDBJ databases">
        <title>Genome assembly of Pristionchus species.</title>
        <authorList>
            <person name="Yoshida K."/>
            <person name="Sommer R.J."/>
        </authorList>
    </citation>
    <scope>NUCLEOTIDE SEQUENCE [LARGE SCALE GENOMIC DNA]</scope>
    <source>
        <strain evidence="3">RS5460</strain>
    </source>
</reference>
<name>A0AAN5CAV6_9BILA</name>
<gene>
    <name evidence="2" type="ORF">PMAYCL1PPCAC_04551</name>
</gene>
<sequence>TVTCYSMPAAAMCRMRPPLLRQHAIPETFDTESFMMGNPSTSAGHLAPPSVVPESPRPAKQTAPDFPAASSSPSGCLSIPVQVSTTPASPTRNPGKENKK</sequence>
<feature type="compositionally biased region" description="Polar residues" evidence="1">
    <location>
        <begin position="81"/>
        <end position="92"/>
    </location>
</feature>
<organism evidence="2 3">
    <name type="scientific">Pristionchus mayeri</name>
    <dbReference type="NCBI Taxonomy" id="1317129"/>
    <lineage>
        <taxon>Eukaryota</taxon>
        <taxon>Metazoa</taxon>
        <taxon>Ecdysozoa</taxon>
        <taxon>Nematoda</taxon>
        <taxon>Chromadorea</taxon>
        <taxon>Rhabditida</taxon>
        <taxon>Rhabditina</taxon>
        <taxon>Diplogasteromorpha</taxon>
        <taxon>Diplogasteroidea</taxon>
        <taxon>Neodiplogasteridae</taxon>
        <taxon>Pristionchus</taxon>
    </lineage>
</organism>
<keyword evidence="3" id="KW-1185">Reference proteome</keyword>
<dbReference type="EMBL" id="BTRK01000002">
    <property type="protein sequence ID" value="GMR34356.1"/>
    <property type="molecule type" value="Genomic_DNA"/>
</dbReference>